<proteinExistence type="predicted"/>
<protein>
    <submittedName>
        <fullName evidence="2">Uncharacterized protein</fullName>
    </submittedName>
</protein>
<evidence type="ECO:0000313" key="3">
    <source>
        <dbReference type="Proteomes" id="UP000268469"/>
    </source>
</evidence>
<sequence>MEYTKRLLILLLLGCVHQRLMITPVMVKVEGERGRDFPIIGATIVADLIQEPGIIILQSDSEIKPDYLIRYEVLSCSPPGAIDERARIVLLVNLIKEDRILKSKIYDLKGEDLITVKRQSGRRAARDLGRALRDIILESPRPPSSPHSDSGSGQSHR</sequence>
<feature type="region of interest" description="Disordered" evidence="1">
    <location>
        <begin position="137"/>
        <end position="157"/>
    </location>
</feature>
<evidence type="ECO:0000256" key="1">
    <source>
        <dbReference type="SAM" id="MobiDB-lite"/>
    </source>
</evidence>
<name>A0A660SKP5_UNCW3</name>
<comment type="caution">
    <text evidence="2">The sequence shown here is derived from an EMBL/GenBank/DDBJ whole genome shotgun (WGS) entry which is preliminary data.</text>
</comment>
<reference evidence="2 3" key="1">
    <citation type="submission" date="2018-06" db="EMBL/GenBank/DDBJ databases">
        <title>Extensive metabolic versatility and redundancy in microbially diverse, dynamic hydrothermal sediments.</title>
        <authorList>
            <person name="Dombrowski N."/>
            <person name="Teske A."/>
            <person name="Baker B.J."/>
        </authorList>
    </citation>
    <scope>NUCLEOTIDE SEQUENCE [LARGE SCALE GENOMIC DNA]</scope>
    <source>
        <strain evidence="2">B36_G15</strain>
    </source>
</reference>
<organism evidence="2 3">
    <name type="scientific">candidate division WOR-3 bacterium</name>
    <dbReference type="NCBI Taxonomy" id="2052148"/>
    <lineage>
        <taxon>Bacteria</taxon>
        <taxon>Bacteria division WOR-3</taxon>
    </lineage>
</organism>
<dbReference type="AlphaFoldDB" id="A0A660SKP5"/>
<feature type="compositionally biased region" description="Low complexity" evidence="1">
    <location>
        <begin position="146"/>
        <end position="157"/>
    </location>
</feature>
<gene>
    <name evidence="2" type="ORF">DRP53_01535</name>
</gene>
<dbReference type="EMBL" id="QNBE01000009">
    <property type="protein sequence ID" value="RKX71415.1"/>
    <property type="molecule type" value="Genomic_DNA"/>
</dbReference>
<evidence type="ECO:0000313" key="2">
    <source>
        <dbReference type="EMBL" id="RKX71415.1"/>
    </source>
</evidence>
<dbReference type="Proteomes" id="UP000268469">
    <property type="component" value="Unassembled WGS sequence"/>
</dbReference>
<accession>A0A660SKP5</accession>